<feature type="transmembrane region" description="Helical" evidence="7">
    <location>
        <begin position="140"/>
        <end position="160"/>
    </location>
</feature>
<dbReference type="InterPro" id="IPR000515">
    <property type="entry name" value="MetI-like"/>
</dbReference>
<name>A0A3M8DVD6_9BACL</name>
<dbReference type="GO" id="GO:0005886">
    <property type="term" value="C:plasma membrane"/>
    <property type="evidence" value="ECO:0007669"/>
    <property type="project" value="UniProtKB-SubCell"/>
</dbReference>
<proteinExistence type="inferred from homology"/>
<feature type="transmembrane region" description="Helical" evidence="7">
    <location>
        <begin position="198"/>
        <end position="224"/>
    </location>
</feature>
<dbReference type="EMBL" id="RHHQ01000004">
    <property type="protein sequence ID" value="RNB92042.1"/>
    <property type="molecule type" value="Genomic_DNA"/>
</dbReference>
<comment type="subcellular location">
    <subcellularLocation>
        <location evidence="1 7">Cell membrane</location>
        <topology evidence="1 7">Multi-pass membrane protein</topology>
    </subcellularLocation>
</comment>
<feature type="transmembrane region" description="Helical" evidence="7">
    <location>
        <begin position="244"/>
        <end position="270"/>
    </location>
</feature>
<evidence type="ECO:0000256" key="4">
    <source>
        <dbReference type="ARBA" id="ARBA00022692"/>
    </source>
</evidence>
<keyword evidence="5 7" id="KW-1133">Transmembrane helix</keyword>
<dbReference type="Proteomes" id="UP000271031">
    <property type="component" value="Unassembled WGS sequence"/>
</dbReference>
<dbReference type="SUPFAM" id="SSF161098">
    <property type="entry name" value="MetI-like"/>
    <property type="match status" value="1"/>
</dbReference>
<evidence type="ECO:0000313" key="10">
    <source>
        <dbReference type="Proteomes" id="UP000271031"/>
    </source>
</evidence>
<dbReference type="Gene3D" id="1.10.3720.10">
    <property type="entry name" value="MetI-like"/>
    <property type="match status" value="1"/>
</dbReference>
<dbReference type="GO" id="GO:0071916">
    <property type="term" value="F:dipeptide transmembrane transporter activity"/>
    <property type="evidence" value="ECO:0007669"/>
    <property type="project" value="TreeGrafter"/>
</dbReference>
<keyword evidence="10" id="KW-1185">Reference proteome</keyword>
<dbReference type="PANTHER" id="PTHR43163">
    <property type="entry name" value="DIPEPTIDE TRANSPORT SYSTEM PERMEASE PROTEIN DPPB-RELATED"/>
    <property type="match status" value="1"/>
</dbReference>
<dbReference type="PANTHER" id="PTHR43163:SF6">
    <property type="entry name" value="DIPEPTIDE TRANSPORT SYSTEM PERMEASE PROTEIN DPPB-RELATED"/>
    <property type="match status" value="1"/>
</dbReference>
<evidence type="ECO:0000256" key="2">
    <source>
        <dbReference type="ARBA" id="ARBA00022448"/>
    </source>
</evidence>
<keyword evidence="4 7" id="KW-0812">Transmembrane</keyword>
<evidence type="ECO:0000313" key="9">
    <source>
        <dbReference type="EMBL" id="RNB92042.1"/>
    </source>
</evidence>
<keyword evidence="2 7" id="KW-0813">Transport</keyword>
<evidence type="ECO:0000256" key="5">
    <source>
        <dbReference type="ARBA" id="ARBA00022989"/>
    </source>
</evidence>
<dbReference type="Pfam" id="PF00528">
    <property type="entry name" value="BPD_transp_1"/>
    <property type="match status" value="1"/>
</dbReference>
<protein>
    <submittedName>
        <fullName evidence="9">ABC transporter permease</fullName>
    </submittedName>
</protein>
<evidence type="ECO:0000256" key="7">
    <source>
        <dbReference type="RuleBase" id="RU363032"/>
    </source>
</evidence>
<keyword evidence="3" id="KW-1003">Cell membrane</keyword>
<evidence type="ECO:0000256" key="6">
    <source>
        <dbReference type="ARBA" id="ARBA00023136"/>
    </source>
</evidence>
<evidence type="ECO:0000256" key="1">
    <source>
        <dbReference type="ARBA" id="ARBA00004651"/>
    </source>
</evidence>
<dbReference type="CDD" id="cd06261">
    <property type="entry name" value="TM_PBP2"/>
    <property type="match status" value="1"/>
</dbReference>
<organism evidence="9 10">
    <name type="scientific">Brevibacillus fluminis</name>
    <dbReference type="NCBI Taxonomy" id="511487"/>
    <lineage>
        <taxon>Bacteria</taxon>
        <taxon>Bacillati</taxon>
        <taxon>Bacillota</taxon>
        <taxon>Bacilli</taxon>
        <taxon>Bacillales</taxon>
        <taxon>Paenibacillaceae</taxon>
        <taxon>Brevibacillus</taxon>
    </lineage>
</organism>
<dbReference type="InterPro" id="IPR035906">
    <property type="entry name" value="MetI-like_sf"/>
</dbReference>
<evidence type="ECO:0000259" key="8">
    <source>
        <dbReference type="PROSITE" id="PS50928"/>
    </source>
</evidence>
<dbReference type="OrthoDB" id="24153at2"/>
<reference evidence="9 10" key="1">
    <citation type="submission" date="2018-10" db="EMBL/GenBank/DDBJ databases">
        <title>Phylogenomics of Brevibacillus.</title>
        <authorList>
            <person name="Dunlap C."/>
        </authorList>
    </citation>
    <scope>NUCLEOTIDE SEQUENCE [LARGE SCALE GENOMIC DNA]</scope>
    <source>
        <strain evidence="9 10">JCM 15716</strain>
    </source>
</reference>
<comment type="caution">
    <text evidence="9">The sequence shown here is derived from an EMBL/GenBank/DDBJ whole genome shotgun (WGS) entry which is preliminary data.</text>
</comment>
<dbReference type="AlphaFoldDB" id="A0A3M8DVD6"/>
<comment type="similarity">
    <text evidence="7">Belongs to the binding-protein-dependent transport system permease family.</text>
</comment>
<feature type="domain" description="ABC transmembrane type-1" evidence="8">
    <location>
        <begin position="58"/>
        <end position="267"/>
    </location>
</feature>
<sequence>MLGPEATQEDLANLREQLGINVPVYLQFINWSLGVLHGDLGYSIFMDMPVTQAIGDYITPTISLSIMAEVIGVLFAIPLGIAAARRRGTWMDQSFMMIALLGISIPSFWMGLAFILLFAVQLGWLPAAGYQPLSKGLLTHLSYMILPALSLGIMQGALIARMTRSSMLEVLGENYIRTAEAKGLKQRIVIYKHALRNAFIPILTVIGLSFATLIGGAVVTEMVFNIPGIGKLVINSVLRRDYAVIQGTVLMVACAYVLINLIVDLLYAVIDPRVRFEKK</sequence>
<feature type="transmembrane region" description="Helical" evidence="7">
    <location>
        <begin position="95"/>
        <end position="120"/>
    </location>
</feature>
<gene>
    <name evidence="9" type="ORF">EDM56_02410</name>
</gene>
<feature type="transmembrane region" description="Helical" evidence="7">
    <location>
        <begin position="57"/>
        <end position="83"/>
    </location>
</feature>
<dbReference type="PROSITE" id="PS50928">
    <property type="entry name" value="ABC_TM1"/>
    <property type="match status" value="1"/>
</dbReference>
<accession>A0A3M8DVD6</accession>
<evidence type="ECO:0000256" key="3">
    <source>
        <dbReference type="ARBA" id="ARBA00022475"/>
    </source>
</evidence>
<keyword evidence="6 7" id="KW-0472">Membrane</keyword>